<reference evidence="15 16" key="1">
    <citation type="submission" date="2016-02" db="EMBL/GenBank/DDBJ databases">
        <authorList>
            <consortium name="Pathogen Informatics"/>
        </authorList>
    </citation>
    <scope>NUCLEOTIDE SEQUENCE [LARGE SCALE GENOMIC DNA]</scope>
    <source>
        <strain evidence="15 16">RC20</strain>
    </source>
</reference>
<dbReference type="AlphaFoldDB" id="A0A128EGZ4"/>
<dbReference type="Pfam" id="PF00912">
    <property type="entry name" value="Transgly"/>
    <property type="match status" value="1"/>
</dbReference>
<dbReference type="Gene3D" id="1.10.3810.10">
    <property type="entry name" value="Biosynthetic peptidoglycan transglycosylase-like"/>
    <property type="match status" value="1"/>
</dbReference>
<dbReference type="SUPFAM" id="SSF56601">
    <property type="entry name" value="beta-lactamase/transpeptidase-like"/>
    <property type="match status" value="1"/>
</dbReference>
<comment type="similarity">
    <text evidence="3">In the N-terminal section; belongs to the glycosyltransferase 51 family.</text>
</comment>
<evidence type="ECO:0000256" key="6">
    <source>
        <dbReference type="ARBA" id="ARBA00022676"/>
    </source>
</evidence>
<evidence type="ECO:0000256" key="9">
    <source>
        <dbReference type="ARBA" id="ARBA00023268"/>
    </source>
</evidence>
<gene>
    <name evidence="15" type="primary">pbpD</name>
    <name evidence="15" type="ORF">ERS672216_01262</name>
</gene>
<keyword evidence="8" id="KW-0378">Hydrolase</keyword>
<feature type="domain" description="Penicillin-binding protein transpeptidase" evidence="13">
    <location>
        <begin position="298"/>
        <end position="509"/>
    </location>
</feature>
<comment type="catalytic activity">
    <reaction evidence="11">
        <text>[GlcNAc-(1-&gt;4)-Mur2Ac(oyl-L-Ala-gamma-D-Glu-L-Lys-D-Ala-D-Ala)](n)-di-trans,octa-cis-undecaprenyl diphosphate + beta-D-GlcNAc-(1-&gt;4)-Mur2Ac(oyl-L-Ala-gamma-D-Glu-L-Lys-D-Ala-D-Ala)-di-trans,octa-cis-undecaprenyl diphosphate = [GlcNAc-(1-&gt;4)-Mur2Ac(oyl-L-Ala-gamma-D-Glu-L-Lys-D-Ala-D-Ala)](n+1)-di-trans,octa-cis-undecaprenyl diphosphate + di-trans,octa-cis-undecaprenyl diphosphate + H(+)</text>
        <dbReference type="Rhea" id="RHEA:23708"/>
        <dbReference type="Rhea" id="RHEA-COMP:9602"/>
        <dbReference type="Rhea" id="RHEA-COMP:9603"/>
        <dbReference type="ChEBI" id="CHEBI:15378"/>
        <dbReference type="ChEBI" id="CHEBI:58405"/>
        <dbReference type="ChEBI" id="CHEBI:60033"/>
        <dbReference type="ChEBI" id="CHEBI:78435"/>
        <dbReference type="EC" id="2.4.99.28"/>
    </reaction>
</comment>
<evidence type="ECO:0000256" key="4">
    <source>
        <dbReference type="ARBA" id="ARBA00022645"/>
    </source>
</evidence>
<dbReference type="GO" id="GO:0030288">
    <property type="term" value="C:outer membrane-bounded periplasmic space"/>
    <property type="evidence" value="ECO:0007669"/>
    <property type="project" value="TreeGrafter"/>
</dbReference>
<evidence type="ECO:0000256" key="7">
    <source>
        <dbReference type="ARBA" id="ARBA00022679"/>
    </source>
</evidence>
<dbReference type="UniPathway" id="UPA00219"/>
<name>A0A128EGZ4_9BACT</name>
<dbReference type="Gene3D" id="3.40.710.10">
    <property type="entry name" value="DD-peptidase/beta-lactamase superfamily"/>
    <property type="match status" value="1"/>
</dbReference>
<dbReference type="GO" id="GO:0004180">
    <property type="term" value="F:carboxypeptidase activity"/>
    <property type="evidence" value="ECO:0007669"/>
    <property type="project" value="UniProtKB-KW"/>
</dbReference>
<dbReference type="Pfam" id="PF00905">
    <property type="entry name" value="Transpeptidase"/>
    <property type="match status" value="1"/>
</dbReference>
<dbReference type="OrthoDB" id="9766909at2"/>
<evidence type="ECO:0000256" key="2">
    <source>
        <dbReference type="ARBA" id="ARBA00007090"/>
    </source>
</evidence>
<evidence type="ECO:0000256" key="5">
    <source>
        <dbReference type="ARBA" id="ARBA00022670"/>
    </source>
</evidence>
<evidence type="ECO:0000313" key="16">
    <source>
        <dbReference type="Proteomes" id="UP000069632"/>
    </source>
</evidence>
<dbReference type="SUPFAM" id="SSF53955">
    <property type="entry name" value="Lysozyme-like"/>
    <property type="match status" value="1"/>
</dbReference>
<keyword evidence="12" id="KW-1133">Transmembrane helix</keyword>
<evidence type="ECO:0000256" key="12">
    <source>
        <dbReference type="SAM" id="Phobius"/>
    </source>
</evidence>
<keyword evidence="7" id="KW-0808">Transferase</keyword>
<dbReference type="InterPro" id="IPR050396">
    <property type="entry name" value="Glycosyltr_51/Transpeptidase"/>
</dbReference>
<dbReference type="GO" id="GO:0009252">
    <property type="term" value="P:peptidoglycan biosynthetic process"/>
    <property type="evidence" value="ECO:0007669"/>
    <property type="project" value="UniProtKB-UniPathway"/>
</dbReference>
<dbReference type="GO" id="GO:0006508">
    <property type="term" value="P:proteolysis"/>
    <property type="evidence" value="ECO:0007669"/>
    <property type="project" value="UniProtKB-KW"/>
</dbReference>
<dbReference type="InterPro" id="IPR011815">
    <property type="entry name" value="PBP_1c"/>
</dbReference>
<dbReference type="PANTHER" id="PTHR32282:SF15">
    <property type="entry name" value="PENICILLIN-BINDING PROTEIN 1C"/>
    <property type="match status" value="1"/>
</dbReference>
<dbReference type="InterPro" id="IPR036950">
    <property type="entry name" value="PBP_transglycosylase"/>
</dbReference>
<dbReference type="Proteomes" id="UP000069632">
    <property type="component" value="Unassembled WGS sequence"/>
</dbReference>
<keyword evidence="16" id="KW-1185">Reference proteome</keyword>
<keyword evidence="5" id="KW-0645">Protease</keyword>
<dbReference type="InterPro" id="IPR001460">
    <property type="entry name" value="PCN-bd_Tpept"/>
</dbReference>
<dbReference type="PANTHER" id="PTHR32282">
    <property type="entry name" value="BINDING PROTEIN TRANSPEPTIDASE, PUTATIVE-RELATED"/>
    <property type="match status" value="1"/>
</dbReference>
<evidence type="ECO:0000256" key="11">
    <source>
        <dbReference type="ARBA" id="ARBA00049902"/>
    </source>
</evidence>
<proteinExistence type="inferred from homology"/>
<keyword evidence="12" id="KW-0472">Membrane</keyword>
<keyword evidence="12" id="KW-0812">Transmembrane</keyword>
<keyword evidence="6" id="KW-0328">Glycosyltransferase</keyword>
<evidence type="ECO:0000313" key="15">
    <source>
        <dbReference type="EMBL" id="CZE48165.1"/>
    </source>
</evidence>
<feature type="transmembrane region" description="Helical" evidence="12">
    <location>
        <begin position="7"/>
        <end position="29"/>
    </location>
</feature>
<dbReference type="GO" id="GO:0008955">
    <property type="term" value="F:peptidoglycan glycosyltransferase activity"/>
    <property type="evidence" value="ECO:0007669"/>
    <property type="project" value="UniProtKB-EC"/>
</dbReference>
<dbReference type="NCBIfam" id="TIGR02073">
    <property type="entry name" value="PBP_1c"/>
    <property type="match status" value="1"/>
</dbReference>
<comment type="pathway">
    <text evidence="1">Cell wall biogenesis; peptidoglycan biosynthesis.</text>
</comment>
<protein>
    <recommendedName>
        <fullName evidence="10">peptidoglycan glycosyltransferase</fullName>
        <ecNumber evidence="10">2.4.99.28</ecNumber>
    </recommendedName>
</protein>
<evidence type="ECO:0000256" key="8">
    <source>
        <dbReference type="ARBA" id="ARBA00022801"/>
    </source>
</evidence>
<feature type="domain" description="Glycosyl transferase family 51" evidence="14">
    <location>
        <begin position="58"/>
        <end position="210"/>
    </location>
</feature>
<evidence type="ECO:0000256" key="1">
    <source>
        <dbReference type="ARBA" id="ARBA00004752"/>
    </source>
</evidence>
<dbReference type="InterPro" id="IPR023346">
    <property type="entry name" value="Lysozyme-like_dom_sf"/>
</dbReference>
<organism evidence="15 16">
    <name type="scientific">Campylobacter geochelonis</name>
    <dbReference type="NCBI Taxonomy" id="1780362"/>
    <lineage>
        <taxon>Bacteria</taxon>
        <taxon>Pseudomonadati</taxon>
        <taxon>Campylobacterota</taxon>
        <taxon>Epsilonproteobacteria</taxon>
        <taxon>Campylobacterales</taxon>
        <taxon>Campylobacteraceae</taxon>
        <taxon>Campylobacter</taxon>
    </lineage>
</organism>
<accession>A0A128EGZ4</accession>
<evidence type="ECO:0000259" key="14">
    <source>
        <dbReference type="Pfam" id="PF00912"/>
    </source>
</evidence>
<evidence type="ECO:0000259" key="13">
    <source>
        <dbReference type="Pfam" id="PF00905"/>
    </source>
</evidence>
<dbReference type="InterPro" id="IPR012338">
    <property type="entry name" value="Beta-lactam/transpept-like"/>
</dbReference>
<comment type="similarity">
    <text evidence="2">In the C-terminal section; belongs to the transpeptidase family.</text>
</comment>
<dbReference type="GO" id="GO:0008658">
    <property type="term" value="F:penicillin binding"/>
    <property type="evidence" value="ECO:0007669"/>
    <property type="project" value="InterPro"/>
</dbReference>
<evidence type="ECO:0000256" key="10">
    <source>
        <dbReference type="ARBA" id="ARBA00044770"/>
    </source>
</evidence>
<sequence>MKFRTKFCIFLAFLPAFFFVIFLILDSFYPLNLHMLEKQESKILKDKNEQIIAMQISDDEIWRFYVNSNQIPNMLKQSTIFFEDRYFYRHFGVNPASILRAFWHNLTSKNRVGASTITMQVARMMNPKERTYTNKIVEIFNAFQLEWHFSKDEILTMYFNLAPYGGNIEGVKAASFFYFHKDLPHLSIAQMALLSTIPKNPNQNRLDRHSNVNSLKNSLVGKLYQGGIIDKSSYKRAKEQKFSPKRYAYINQAQIYSDIAFKNGLKTSNLNLNLQNALLNFLKKEMKTLKNKKVENASAVMIDNQKMQVIAYISSHNQNAKNGQNDGVKSLKNVGSTLKPFIYSLALDNGLITPQKELIDTEIYLSEYIPKNYNKGFVGIISASDALGFSLNIPAVKLNNILAKDSLYELLKKAGLTQFEKEHYGESIALGGISLSLLDLAHLYTIYANGGALKPLEVAGDIIDKNVSLISPQSAYLTAQMLLNAPRAYLNSVWKNTLYKPKIMFKTGTSANAIDLYTIGISKKYTIAVWMGNFDGSKTDELSGGSSAAKVVFDMFEYLEKSEGVSEFNQPTGIEKRKICVDAYELKNECKNLQTDFLIDSVKLKNDCEFYRNEELFYLLESGYITQDEVKNSRCFYKFQEIKPLISNLDKTIISLNGANSRLGIKCTAILGDEIYIKFNNENFKKVKNAKTIFKSFDIGKHEVLCLDENSNLSTFEFEVVKFR</sequence>
<evidence type="ECO:0000256" key="3">
    <source>
        <dbReference type="ARBA" id="ARBA00007739"/>
    </source>
</evidence>
<dbReference type="EMBL" id="FIZP01000006">
    <property type="protein sequence ID" value="CZE48165.1"/>
    <property type="molecule type" value="Genomic_DNA"/>
</dbReference>
<keyword evidence="9" id="KW-0511">Multifunctional enzyme</keyword>
<keyword evidence="4" id="KW-0121">Carboxypeptidase</keyword>
<dbReference type="InterPro" id="IPR001264">
    <property type="entry name" value="Glyco_trans_51"/>
</dbReference>
<dbReference type="EC" id="2.4.99.28" evidence="10"/>